<protein>
    <submittedName>
        <fullName evidence="2">Uncharacterized protein</fullName>
    </submittedName>
</protein>
<evidence type="ECO:0000313" key="2">
    <source>
        <dbReference type="EMBL" id="RKG75505.1"/>
    </source>
</evidence>
<proteinExistence type="predicted"/>
<gene>
    <name evidence="2" type="ORF">D7V88_33410</name>
</gene>
<reference evidence="3" key="1">
    <citation type="submission" date="2018-09" db="EMBL/GenBank/DDBJ databases">
        <authorList>
            <person name="Livingstone P.G."/>
            <person name="Whitworth D.E."/>
        </authorList>
    </citation>
    <scope>NUCLEOTIDE SEQUENCE [LARGE SCALE GENOMIC DNA]</scope>
    <source>
        <strain evidence="3">CA054A</strain>
    </source>
</reference>
<keyword evidence="3" id="KW-1185">Reference proteome</keyword>
<dbReference type="Gene3D" id="3.40.50.720">
    <property type="entry name" value="NAD(P)-binding Rossmann-like Domain"/>
    <property type="match status" value="1"/>
</dbReference>
<dbReference type="EMBL" id="RAVZ01000330">
    <property type="protein sequence ID" value="RKG75505.1"/>
    <property type="molecule type" value="Genomic_DNA"/>
</dbReference>
<dbReference type="Proteomes" id="UP000268094">
    <property type="component" value="Unassembled WGS sequence"/>
</dbReference>
<dbReference type="SUPFAM" id="SSF51735">
    <property type="entry name" value="NAD(P)-binding Rossmann-fold domains"/>
    <property type="match status" value="1"/>
</dbReference>
<dbReference type="InterPro" id="IPR036291">
    <property type="entry name" value="NAD(P)-bd_dom_sf"/>
</dbReference>
<feature type="region of interest" description="Disordered" evidence="1">
    <location>
        <begin position="15"/>
        <end position="38"/>
    </location>
</feature>
<comment type="caution">
    <text evidence="2">The sequence shown here is derived from an EMBL/GenBank/DDBJ whole genome shotgun (WGS) entry which is preliminary data.</text>
</comment>
<evidence type="ECO:0000313" key="3">
    <source>
        <dbReference type="Proteomes" id="UP000268094"/>
    </source>
</evidence>
<dbReference type="AlphaFoldDB" id="A0A3A8HX57"/>
<sequence length="431" mass="48309">MSTIAYADRVATSPEGRFTLTAHSSDDGTAPQPPGPPVSTEGFAFKGHELQNGFRYRLMEHSPGSPEARVVWERWQVGRENSPHELHVSDDGWSVLRTHGFNPEVIAVAPSGRDAVRVRIHGPERTPVQCEAPVAGSHDWLALRMVGSTGGMFWTSNAWPYFFRDGGTDFFVWRTHWGQRLVLDLTHATLVPEDAADAARVHAMDAAEERGVSALLSELAERWEEVRALVAENGTSAGPETLDPLRDKLERVVAALHLVGVHRIQACLPFLQQWETVDALLYTTSSIAGRGASLEVQTFRPIAQHSQRLLGVSPLGFAAYRFLDFDEARRQVPGHLTDRRERLMALKRKMSARQVLEQVGAPDHLSRQSLSAEDGTRWTEHWDYDSQVEDRWVTFRIIWEARGSRARIVTLEEVAAPWLQSDARVRELLGL</sequence>
<accession>A0A3A8HX57</accession>
<name>A0A3A8HX57_9BACT</name>
<organism evidence="2 3">
    <name type="scientific">Corallococcus terminator</name>
    <dbReference type="NCBI Taxonomy" id="2316733"/>
    <lineage>
        <taxon>Bacteria</taxon>
        <taxon>Pseudomonadati</taxon>
        <taxon>Myxococcota</taxon>
        <taxon>Myxococcia</taxon>
        <taxon>Myxococcales</taxon>
        <taxon>Cystobacterineae</taxon>
        <taxon>Myxococcaceae</taxon>
        <taxon>Corallococcus</taxon>
    </lineage>
</organism>
<evidence type="ECO:0000256" key="1">
    <source>
        <dbReference type="SAM" id="MobiDB-lite"/>
    </source>
</evidence>